<organism evidence="5 6">
    <name type="scientific">Tetraparma gracilis</name>
    <dbReference type="NCBI Taxonomy" id="2962635"/>
    <lineage>
        <taxon>Eukaryota</taxon>
        <taxon>Sar</taxon>
        <taxon>Stramenopiles</taxon>
        <taxon>Ochrophyta</taxon>
        <taxon>Bolidophyceae</taxon>
        <taxon>Parmales</taxon>
        <taxon>Triparmaceae</taxon>
        <taxon>Tetraparma</taxon>
    </lineage>
</organism>
<comment type="similarity">
    <text evidence="3">Belongs to the WD repeat MORG1 family.</text>
</comment>
<evidence type="ECO:0008006" key="7">
    <source>
        <dbReference type="Google" id="ProtNLM"/>
    </source>
</evidence>
<dbReference type="Pfam" id="PF00400">
    <property type="entry name" value="WD40"/>
    <property type="match status" value="1"/>
</dbReference>
<dbReference type="EMBL" id="BRYB01003516">
    <property type="protein sequence ID" value="GMI38086.1"/>
    <property type="molecule type" value="Genomic_DNA"/>
</dbReference>
<accession>A0ABQ6N0Y4</accession>
<keyword evidence="4" id="KW-0853">WD repeat</keyword>
<keyword evidence="2" id="KW-0963">Cytoplasm</keyword>
<dbReference type="InterPro" id="IPR015943">
    <property type="entry name" value="WD40/YVTN_repeat-like_dom_sf"/>
</dbReference>
<dbReference type="InterPro" id="IPR036322">
    <property type="entry name" value="WD40_repeat_dom_sf"/>
</dbReference>
<evidence type="ECO:0000256" key="1">
    <source>
        <dbReference type="ARBA" id="ARBA00004496"/>
    </source>
</evidence>
<dbReference type="Proteomes" id="UP001165060">
    <property type="component" value="Unassembled WGS sequence"/>
</dbReference>
<gene>
    <name evidence="5" type="ORF">TeGR_g1512</name>
</gene>
<dbReference type="InterPro" id="IPR001680">
    <property type="entry name" value="WD40_rpt"/>
</dbReference>
<dbReference type="PROSITE" id="PS50082">
    <property type="entry name" value="WD_REPEATS_2"/>
    <property type="match status" value="1"/>
</dbReference>
<dbReference type="SUPFAM" id="SSF50978">
    <property type="entry name" value="WD40 repeat-like"/>
    <property type="match status" value="1"/>
</dbReference>
<dbReference type="PANTHER" id="PTHR22842:SF3">
    <property type="entry name" value="WD REPEAT DOMAIN-CONTAINING PROTEIN 83"/>
    <property type="match status" value="1"/>
</dbReference>
<dbReference type="Gene3D" id="2.130.10.10">
    <property type="entry name" value="YVTN repeat-like/Quinoprotein amine dehydrogenase"/>
    <property type="match status" value="1"/>
</dbReference>
<feature type="repeat" description="WD" evidence="4">
    <location>
        <begin position="160"/>
        <end position="180"/>
    </location>
</feature>
<proteinExistence type="inferred from homology"/>
<dbReference type="PANTHER" id="PTHR22842">
    <property type="entry name" value="WD40 REPEAT PROTEIN"/>
    <property type="match status" value="1"/>
</dbReference>
<comment type="subcellular location">
    <subcellularLocation>
        <location evidence="1">Cytoplasm</location>
    </subcellularLocation>
</comment>
<name>A0ABQ6N0Y4_9STRA</name>
<comment type="caution">
    <text evidence="5">The sequence shown here is derived from an EMBL/GenBank/DDBJ whole genome shotgun (WGS) entry which is preliminary data.</text>
</comment>
<sequence length="354" mass="36759">MAQPPGAFSYRTTIPLASKSAVTSLAATLDQKYVLLGLSSGLISLHNPASPDPPPIRTYGHSPGFSRNNSPTTCVHILPSNSHFVSTGLAGPHASAPICLWDVTRSGAGPGDRETPVSALNKFYGGHAPAPAALYLPSVTAFASFPGPKGAGNKGGGAQDPSLFLSGGFDGEIFVWDVRSPTSRVPPTALTLGASKPNDAITQLSASYDSILASTASGDLHVYDMRRPGSRKLHVQSSPSISNFLLLNEQTALLSCMDSTLRLVALDAEANAPDEPLLTYRGHRGETSSALGLAVGPNSRHALTCCENGGVIVYDFVTGSKVQTLREDGRLMCSLKDGVVVGGQTGARVYATSS</sequence>
<dbReference type="SMART" id="SM00320">
    <property type="entry name" value="WD40"/>
    <property type="match status" value="5"/>
</dbReference>
<evidence type="ECO:0000256" key="3">
    <source>
        <dbReference type="ARBA" id="ARBA00038145"/>
    </source>
</evidence>
<keyword evidence="6" id="KW-1185">Reference proteome</keyword>
<evidence type="ECO:0000256" key="4">
    <source>
        <dbReference type="PROSITE-ProRule" id="PRU00221"/>
    </source>
</evidence>
<reference evidence="5 6" key="1">
    <citation type="journal article" date="2023" name="Commun. Biol.">
        <title>Genome analysis of Parmales, the sister group of diatoms, reveals the evolutionary specialization of diatoms from phago-mixotrophs to photoautotrophs.</title>
        <authorList>
            <person name="Ban H."/>
            <person name="Sato S."/>
            <person name="Yoshikawa S."/>
            <person name="Yamada K."/>
            <person name="Nakamura Y."/>
            <person name="Ichinomiya M."/>
            <person name="Sato N."/>
            <person name="Blanc-Mathieu R."/>
            <person name="Endo H."/>
            <person name="Kuwata A."/>
            <person name="Ogata H."/>
        </authorList>
    </citation>
    <scope>NUCLEOTIDE SEQUENCE [LARGE SCALE GENOMIC DNA]</scope>
</reference>
<dbReference type="InterPro" id="IPR051980">
    <property type="entry name" value="WD_repeat_MORG1"/>
</dbReference>
<evidence type="ECO:0000256" key="2">
    <source>
        <dbReference type="ARBA" id="ARBA00022490"/>
    </source>
</evidence>
<evidence type="ECO:0000313" key="6">
    <source>
        <dbReference type="Proteomes" id="UP001165060"/>
    </source>
</evidence>
<evidence type="ECO:0000313" key="5">
    <source>
        <dbReference type="EMBL" id="GMI38086.1"/>
    </source>
</evidence>
<protein>
    <recommendedName>
        <fullName evidence="7">WD40 repeat-like protein</fullName>
    </recommendedName>
</protein>